<dbReference type="EMBL" id="BMWG01000013">
    <property type="protein sequence ID" value="GGZ42932.1"/>
    <property type="molecule type" value="Genomic_DNA"/>
</dbReference>
<reference evidence="5" key="2">
    <citation type="submission" date="2020-09" db="EMBL/GenBank/DDBJ databases">
        <authorList>
            <person name="Sun Q."/>
            <person name="Ohkuma M."/>
        </authorList>
    </citation>
    <scope>NUCLEOTIDE SEQUENCE</scope>
    <source>
        <strain evidence="5">JCM 4988</strain>
    </source>
</reference>
<feature type="DNA-binding region" description="H-T-H motif" evidence="2">
    <location>
        <begin position="25"/>
        <end position="44"/>
    </location>
</feature>
<keyword evidence="1 2" id="KW-0238">DNA-binding</keyword>
<dbReference type="PRINTS" id="PR00455">
    <property type="entry name" value="HTHTETR"/>
</dbReference>
<accession>A0A918QE78</accession>
<feature type="domain" description="HTH tetR-type" evidence="4">
    <location>
        <begin position="2"/>
        <end position="62"/>
    </location>
</feature>
<dbReference type="PANTHER" id="PTHR30055">
    <property type="entry name" value="HTH-TYPE TRANSCRIPTIONAL REGULATOR RUTR"/>
    <property type="match status" value="1"/>
</dbReference>
<evidence type="ECO:0000256" key="1">
    <source>
        <dbReference type="ARBA" id="ARBA00023125"/>
    </source>
</evidence>
<dbReference type="SUPFAM" id="SSF46689">
    <property type="entry name" value="Homeodomain-like"/>
    <property type="match status" value="1"/>
</dbReference>
<gene>
    <name evidence="5" type="ORF">GCM10010387_41680</name>
</gene>
<dbReference type="RefSeq" id="WP_190124655.1">
    <property type="nucleotide sequence ID" value="NZ_BMWG01000013.1"/>
</dbReference>
<proteinExistence type="predicted"/>
<evidence type="ECO:0000313" key="6">
    <source>
        <dbReference type="Proteomes" id="UP000630936"/>
    </source>
</evidence>
<dbReference type="InterPro" id="IPR001647">
    <property type="entry name" value="HTH_TetR"/>
</dbReference>
<organism evidence="5 6">
    <name type="scientific">Streptomyces inusitatus</name>
    <dbReference type="NCBI Taxonomy" id="68221"/>
    <lineage>
        <taxon>Bacteria</taxon>
        <taxon>Bacillati</taxon>
        <taxon>Actinomycetota</taxon>
        <taxon>Actinomycetes</taxon>
        <taxon>Kitasatosporales</taxon>
        <taxon>Streptomycetaceae</taxon>
        <taxon>Streptomyces</taxon>
    </lineage>
</organism>
<dbReference type="AlphaFoldDB" id="A0A918QE78"/>
<sequence>MPTARESLLSAAHAALAETPWSGVRMVDVAAAAGLSRQTLYNEFGSKDGLARALVRCEADAYLQGVDRLLDQWSGTVDPLVAVAEWTVGEATAKPLLKALLTGCWGERLPAPKPVLSGTPPAGVPAQRRADAGLPVPSEVVALVRDRSVAALEQGRCAGGDPNDPGDSGEPGEGAPDLAHRCELAVRLALSCVIAPAGHGVGPLVRTVVGDLRLSGPTPTAEDR</sequence>
<feature type="region of interest" description="Disordered" evidence="3">
    <location>
        <begin position="154"/>
        <end position="176"/>
    </location>
</feature>
<name>A0A918QE78_9ACTN</name>
<dbReference type="Pfam" id="PF00440">
    <property type="entry name" value="TetR_N"/>
    <property type="match status" value="1"/>
</dbReference>
<dbReference type="Proteomes" id="UP000630936">
    <property type="component" value="Unassembled WGS sequence"/>
</dbReference>
<keyword evidence="6" id="KW-1185">Reference proteome</keyword>
<dbReference type="GO" id="GO:0003700">
    <property type="term" value="F:DNA-binding transcription factor activity"/>
    <property type="evidence" value="ECO:0007669"/>
    <property type="project" value="TreeGrafter"/>
</dbReference>
<evidence type="ECO:0000259" key="4">
    <source>
        <dbReference type="PROSITE" id="PS50977"/>
    </source>
</evidence>
<comment type="caution">
    <text evidence="5">The sequence shown here is derived from an EMBL/GenBank/DDBJ whole genome shotgun (WGS) entry which is preliminary data.</text>
</comment>
<evidence type="ECO:0000313" key="5">
    <source>
        <dbReference type="EMBL" id="GGZ42932.1"/>
    </source>
</evidence>
<protein>
    <submittedName>
        <fullName evidence="5">TetR family transcriptional regulator</fullName>
    </submittedName>
</protein>
<evidence type="ECO:0000256" key="3">
    <source>
        <dbReference type="SAM" id="MobiDB-lite"/>
    </source>
</evidence>
<dbReference type="InterPro" id="IPR050109">
    <property type="entry name" value="HTH-type_TetR-like_transc_reg"/>
</dbReference>
<dbReference type="GO" id="GO:0000976">
    <property type="term" value="F:transcription cis-regulatory region binding"/>
    <property type="evidence" value="ECO:0007669"/>
    <property type="project" value="TreeGrafter"/>
</dbReference>
<dbReference type="InterPro" id="IPR009057">
    <property type="entry name" value="Homeodomain-like_sf"/>
</dbReference>
<evidence type="ECO:0000256" key="2">
    <source>
        <dbReference type="PROSITE-ProRule" id="PRU00335"/>
    </source>
</evidence>
<dbReference type="PANTHER" id="PTHR30055:SF146">
    <property type="entry name" value="HTH-TYPE TRANSCRIPTIONAL DUAL REGULATOR CECR"/>
    <property type="match status" value="1"/>
</dbReference>
<reference evidence="5" key="1">
    <citation type="journal article" date="2014" name="Int. J. Syst. Evol. Microbiol.">
        <title>Complete genome sequence of Corynebacterium casei LMG S-19264T (=DSM 44701T), isolated from a smear-ripened cheese.</title>
        <authorList>
            <consortium name="US DOE Joint Genome Institute (JGI-PGF)"/>
            <person name="Walter F."/>
            <person name="Albersmeier A."/>
            <person name="Kalinowski J."/>
            <person name="Ruckert C."/>
        </authorList>
    </citation>
    <scope>NUCLEOTIDE SEQUENCE</scope>
    <source>
        <strain evidence="5">JCM 4988</strain>
    </source>
</reference>
<dbReference type="PROSITE" id="PS50977">
    <property type="entry name" value="HTH_TETR_2"/>
    <property type="match status" value="1"/>
</dbReference>
<dbReference type="Gene3D" id="1.10.357.10">
    <property type="entry name" value="Tetracycline Repressor, domain 2"/>
    <property type="match status" value="1"/>
</dbReference>